<dbReference type="Proteomes" id="UP000315995">
    <property type="component" value="Chromosome"/>
</dbReference>
<feature type="domain" description="IPT/TIG" evidence="2">
    <location>
        <begin position="407"/>
        <end position="478"/>
    </location>
</feature>
<dbReference type="EMBL" id="CP041186">
    <property type="protein sequence ID" value="QDG51062.1"/>
    <property type="molecule type" value="Genomic_DNA"/>
</dbReference>
<dbReference type="OrthoDB" id="5379982at2"/>
<organism evidence="3 4">
    <name type="scientific">Persicimonas caeni</name>
    <dbReference type="NCBI Taxonomy" id="2292766"/>
    <lineage>
        <taxon>Bacteria</taxon>
        <taxon>Deltaproteobacteria</taxon>
        <taxon>Bradymonadales</taxon>
        <taxon>Bradymonadaceae</taxon>
        <taxon>Persicimonas</taxon>
    </lineage>
</organism>
<proteinExistence type="predicted"/>
<sequence length="1256" mass="128644">MMKRSPMVDVGKLVPWRVPRHMIGLLLMAGLAVSGCSEEVTGPDPGLEDPVQGQALPVNPGIICQEQHPEGGTRVEVTGENMAPVPVDLPGNPTVALPSLSLIKQATLGGQAETGTTITYGSEPGETNASLLSWESQSLMAFQVPNSLTLGDGTDGMLPTGVYDVQVTNPNESDATSMGALAVAPRPTVEEVSPGLVCVAQGSETITLTAQTVLRIGDNQAVVRIGGNEFTVDSTDGCTPVAHEGLDAEFCDTVTVTLEQGSLPAGFHDVVVANPETAACVSDPAADAVSLRVVDAPEITSIEPAALCSTELPATVTLVGTGFLEVDGELPTVTVNGTDVTVDSIGGTCEDLETQGATVRSCTEVTVTLPDDPSISAGTQTTVELTNPGTADCTGQTSTQLSVAGPPTVTDAQPSEICSDQPETITVSGTGFVDGATVTVGTAQATSVTVNNDGTELTAEFSQGIAPGTYDVTVENAPGCGDTLEAAISVEPTPLVFFVDPPVVYNDIAIEATIFTTGLDAAASTVEVVADDGTATALTGIRSPTRFNRILGTIPSGLTPGVYDVRVTSDIGCAGTLEDAITITDTTTIDIASVEPAFVSPTEATGITIAADANSTALFEATPRVYINPNPAQTGAIATALRAVEFQDDQTLSAVVPGGLNPGTYDLIVVNPGGEVGVLTQGVTVTSAEPPLVTGVQPGSFDAGTTPTATVFGENFQSGATVEFTCDLNGTTSTPSVGASFVSATELTITPDLSNVSAGNVCLVRVINPDGASFEFSAVSVKEPAQNLFPFSTTSSMQEPRRALGLEAGRPTATSRFLYAMGGDDGTLANAKTSVESARVGVFGALGSWFDQRYSLPEARTLASTAIIGRYIYMVGGSNGTSAQNTLYRAQILDPLAGPEVTDLDAELGDGTTGLDGGTWYYKVSATFPDTDPDNPGGESLPGEVLSVQLPDRQENIILTLTWDQVPGADGYRIYRTAAADGDADNVELLAEVTDGTTTSYTDDGQTAVTTGTVPLPPGSLGQWRDMTGSALNTARANHATVAVQNPNDVSQYFLYAFGGRDASDTLLDSYEWATVDVAADGTQTVSGWTTGTRTIGAAKEGLVAWTVTNRESGDVAAGETYIFVGTGFLANGQSTGAILSGFLDATSTDGDLMASAGGTLDTENGISTGRGGAVGAAANDFLFLFAGGRNTAITNDQSTEIIAGPDLDNWNALGGGSLPTPRFYPALASESAFFFVAGGADDAGNALDVVEQTVK</sequence>
<dbReference type="InterPro" id="IPR014756">
    <property type="entry name" value="Ig_E-set"/>
</dbReference>
<accession>A0A4Y6PRV0</accession>
<accession>A0A5B8Y7D6</accession>
<dbReference type="Gene3D" id="2.60.40.10">
    <property type="entry name" value="Immunoglobulins"/>
    <property type="match status" value="2"/>
</dbReference>
<keyword evidence="4" id="KW-1185">Reference proteome</keyword>
<dbReference type="InterPro" id="IPR015915">
    <property type="entry name" value="Kelch-typ_b-propeller"/>
</dbReference>
<evidence type="ECO:0000313" key="3">
    <source>
        <dbReference type="EMBL" id="QDG51062.1"/>
    </source>
</evidence>
<dbReference type="InterPro" id="IPR002909">
    <property type="entry name" value="IPT_dom"/>
</dbReference>
<dbReference type="SUPFAM" id="SSF117281">
    <property type="entry name" value="Kelch motif"/>
    <property type="match status" value="2"/>
</dbReference>
<reference evidence="3 4" key="1">
    <citation type="submission" date="2019-06" db="EMBL/GenBank/DDBJ databases">
        <title>Persicimonas caeni gen. nov., sp. nov., a predatory bacterium isolated from solar saltern.</title>
        <authorList>
            <person name="Wang S."/>
        </authorList>
    </citation>
    <scope>NUCLEOTIDE SEQUENCE [LARGE SCALE GENOMIC DNA]</scope>
    <source>
        <strain evidence="3 4">YN101</strain>
    </source>
</reference>
<gene>
    <name evidence="3" type="ORF">FIV42_10050</name>
</gene>
<evidence type="ECO:0000313" key="4">
    <source>
        <dbReference type="Proteomes" id="UP000315995"/>
    </source>
</evidence>
<dbReference type="Gene3D" id="2.120.10.80">
    <property type="entry name" value="Kelch-type beta propeller"/>
    <property type="match status" value="2"/>
</dbReference>
<name>A0A4Y6PRV0_PERCE</name>
<evidence type="ECO:0000256" key="1">
    <source>
        <dbReference type="SAM" id="MobiDB-lite"/>
    </source>
</evidence>
<dbReference type="RefSeq" id="WP_141197549.1">
    <property type="nucleotide sequence ID" value="NZ_CP041186.1"/>
</dbReference>
<feature type="region of interest" description="Disordered" evidence="1">
    <location>
        <begin position="395"/>
        <end position="415"/>
    </location>
</feature>
<dbReference type="SUPFAM" id="SSF81296">
    <property type="entry name" value="E set domains"/>
    <property type="match status" value="1"/>
</dbReference>
<evidence type="ECO:0000259" key="2">
    <source>
        <dbReference type="Pfam" id="PF01833"/>
    </source>
</evidence>
<dbReference type="Pfam" id="PF01833">
    <property type="entry name" value="TIG"/>
    <property type="match status" value="1"/>
</dbReference>
<dbReference type="InterPro" id="IPR013783">
    <property type="entry name" value="Ig-like_fold"/>
</dbReference>
<protein>
    <recommendedName>
        <fullName evidence="2">IPT/TIG domain-containing protein</fullName>
    </recommendedName>
</protein>
<dbReference type="AlphaFoldDB" id="A0A4Y6PRV0"/>